<sequence>MKKRRRIVAVELQRWKIGVPASGWGEIGGNESQPRYRAHAERNIKNESVDIREKKGNVESVRMGKEDGRQGWVASYQCVPVCVFSLLSNIKYQHYDVLEKVRKQSFNSAFVLKKISHSLGNPQGLCDSNQLFLDQSSLHHNASKPRDYLGRTKLHSRANRCIANA</sequence>
<name>A0AAN9PP01_CANGL</name>
<organism evidence="1 2">
    <name type="scientific">Canavalia gladiata</name>
    <name type="common">Sword bean</name>
    <name type="synonym">Dolichos gladiatus</name>
    <dbReference type="NCBI Taxonomy" id="3824"/>
    <lineage>
        <taxon>Eukaryota</taxon>
        <taxon>Viridiplantae</taxon>
        <taxon>Streptophyta</taxon>
        <taxon>Embryophyta</taxon>
        <taxon>Tracheophyta</taxon>
        <taxon>Spermatophyta</taxon>
        <taxon>Magnoliopsida</taxon>
        <taxon>eudicotyledons</taxon>
        <taxon>Gunneridae</taxon>
        <taxon>Pentapetalae</taxon>
        <taxon>rosids</taxon>
        <taxon>fabids</taxon>
        <taxon>Fabales</taxon>
        <taxon>Fabaceae</taxon>
        <taxon>Papilionoideae</taxon>
        <taxon>50 kb inversion clade</taxon>
        <taxon>NPAAA clade</taxon>
        <taxon>indigoferoid/millettioid clade</taxon>
        <taxon>Phaseoleae</taxon>
        <taxon>Canavalia</taxon>
    </lineage>
</organism>
<comment type="caution">
    <text evidence="1">The sequence shown here is derived from an EMBL/GenBank/DDBJ whole genome shotgun (WGS) entry which is preliminary data.</text>
</comment>
<keyword evidence="2" id="KW-1185">Reference proteome</keyword>
<evidence type="ECO:0000313" key="2">
    <source>
        <dbReference type="Proteomes" id="UP001367508"/>
    </source>
</evidence>
<dbReference type="EMBL" id="JAYMYQ010000011">
    <property type="protein sequence ID" value="KAK7305121.1"/>
    <property type="molecule type" value="Genomic_DNA"/>
</dbReference>
<accession>A0AAN9PP01</accession>
<dbReference type="Proteomes" id="UP001367508">
    <property type="component" value="Unassembled WGS sequence"/>
</dbReference>
<reference evidence="1 2" key="1">
    <citation type="submission" date="2024-01" db="EMBL/GenBank/DDBJ databases">
        <title>The genomes of 5 underutilized Papilionoideae crops provide insights into root nodulation and disease resistanc.</title>
        <authorList>
            <person name="Jiang F."/>
        </authorList>
    </citation>
    <scope>NUCLEOTIDE SEQUENCE [LARGE SCALE GENOMIC DNA]</scope>
    <source>
        <strain evidence="1">LVBAO_FW01</strain>
        <tissue evidence="1">Leaves</tissue>
    </source>
</reference>
<gene>
    <name evidence="1" type="ORF">VNO77_43021</name>
</gene>
<evidence type="ECO:0000313" key="1">
    <source>
        <dbReference type="EMBL" id="KAK7305121.1"/>
    </source>
</evidence>
<dbReference type="AlphaFoldDB" id="A0AAN9PP01"/>
<protein>
    <submittedName>
        <fullName evidence="1">Uncharacterized protein</fullName>
    </submittedName>
</protein>
<proteinExistence type="predicted"/>